<dbReference type="Pfam" id="PF01564">
    <property type="entry name" value="Spermine_synth"/>
    <property type="match status" value="1"/>
</dbReference>
<dbReference type="SUPFAM" id="SSF53335">
    <property type="entry name" value="S-adenosyl-L-methionine-dependent methyltransferases"/>
    <property type="match status" value="1"/>
</dbReference>
<dbReference type="Gene3D" id="3.40.50.150">
    <property type="entry name" value="Vaccinia Virus protein VP39"/>
    <property type="match status" value="1"/>
</dbReference>
<dbReference type="NCBIfam" id="NF037959">
    <property type="entry name" value="MFS_SpdSyn"/>
    <property type="match status" value="1"/>
</dbReference>
<dbReference type="InterPro" id="IPR029063">
    <property type="entry name" value="SAM-dependent_MTases_sf"/>
</dbReference>
<name>A0ABY5S7C0_9BACL</name>
<dbReference type="RefSeq" id="WP_258385569.1">
    <property type="nucleotide sequence ID" value="NZ_CP091430.1"/>
</dbReference>
<evidence type="ECO:0000313" key="2">
    <source>
        <dbReference type="EMBL" id="UVI29480.1"/>
    </source>
</evidence>
<dbReference type="PANTHER" id="PTHR43317:SF1">
    <property type="entry name" value="THERMOSPERMINE SYNTHASE ACAULIS5"/>
    <property type="match status" value="1"/>
</dbReference>
<organism evidence="2 3">
    <name type="scientific">Paenibacillus spongiae</name>
    <dbReference type="NCBI Taxonomy" id="2909671"/>
    <lineage>
        <taxon>Bacteria</taxon>
        <taxon>Bacillati</taxon>
        <taxon>Bacillota</taxon>
        <taxon>Bacilli</taxon>
        <taxon>Bacillales</taxon>
        <taxon>Paenibacillaceae</taxon>
        <taxon>Paenibacillus</taxon>
    </lineage>
</organism>
<evidence type="ECO:0000313" key="3">
    <source>
        <dbReference type="Proteomes" id="UP001057877"/>
    </source>
</evidence>
<dbReference type="Proteomes" id="UP001057877">
    <property type="component" value="Chromosome"/>
</dbReference>
<keyword evidence="3" id="KW-1185">Reference proteome</keyword>
<dbReference type="EMBL" id="CP091430">
    <property type="protein sequence ID" value="UVI29480.1"/>
    <property type="molecule type" value="Genomic_DNA"/>
</dbReference>
<dbReference type="PANTHER" id="PTHR43317">
    <property type="entry name" value="THERMOSPERMINE SYNTHASE ACAULIS5"/>
    <property type="match status" value="1"/>
</dbReference>
<accession>A0ABY5S7C0</accession>
<sequence length="255" mass="29126">MHVLARESSKYNEITIYEAGQLDGKLGKYRCMQFSDDAVQGAMDLNDPKRVVLEYPRAMIHLMEHNHSTFEHVFVIGHGIGAIAGHYSDKRFTVAEIDEKVVELSRIWFHYRQNNIAVGDGRQLLMHEEPRLYDYIIVDAFTKKGSPLHLTTLEFYAIAKEKLRPQGSILINLMGRIKNDRRINAIHTTLGETFAFTKVFALPAEEMSDIRNIIIMGNDKSIDFQPRAMAGFTEIQLDAGHIIRDRVSSLSCMNE</sequence>
<keyword evidence="1" id="KW-0620">Polyamine biosynthesis</keyword>
<gene>
    <name evidence="2" type="ORF">L1F29_29355</name>
</gene>
<protein>
    <submittedName>
        <fullName evidence="2">Fused MFS/spermidine synthase</fullName>
    </submittedName>
</protein>
<proteinExistence type="predicted"/>
<evidence type="ECO:0000256" key="1">
    <source>
        <dbReference type="ARBA" id="ARBA00023115"/>
    </source>
</evidence>
<reference evidence="2" key="1">
    <citation type="submission" date="2022-01" db="EMBL/GenBank/DDBJ databases">
        <title>Paenibacillus spongiae sp. nov., isolated from marine sponge.</title>
        <authorList>
            <person name="Li Z."/>
            <person name="Zhang M."/>
        </authorList>
    </citation>
    <scope>NUCLEOTIDE SEQUENCE</scope>
    <source>
        <strain evidence="2">PHS-Z3</strain>
    </source>
</reference>